<evidence type="ECO:0000256" key="2">
    <source>
        <dbReference type="ARBA" id="ARBA00023015"/>
    </source>
</evidence>
<dbReference type="InterPro" id="IPR000847">
    <property type="entry name" value="LysR_HTH_N"/>
</dbReference>
<dbReference type="EMBL" id="JAWIIV010000028">
    <property type="protein sequence ID" value="MEC4722306.1"/>
    <property type="molecule type" value="Genomic_DNA"/>
</dbReference>
<dbReference type="PROSITE" id="PS50931">
    <property type="entry name" value="HTH_LYSR"/>
    <property type="match status" value="1"/>
</dbReference>
<keyword evidence="4" id="KW-0804">Transcription</keyword>
<accession>A0ABU6JF46</accession>
<evidence type="ECO:0000313" key="6">
    <source>
        <dbReference type="EMBL" id="MEC4722306.1"/>
    </source>
</evidence>
<evidence type="ECO:0000256" key="3">
    <source>
        <dbReference type="ARBA" id="ARBA00023125"/>
    </source>
</evidence>
<dbReference type="Proteomes" id="UP001352263">
    <property type="component" value="Unassembled WGS sequence"/>
</dbReference>
<dbReference type="InterPro" id="IPR005119">
    <property type="entry name" value="LysR_subst-bd"/>
</dbReference>
<dbReference type="Gene3D" id="3.40.190.290">
    <property type="match status" value="1"/>
</dbReference>
<sequence>MEIYQLRTFVTVAKLGHITKAADALHVTQPAVTGHIKALEQELGIALFERSHGRISLTKAGEILLPEVEKTLYAFNTTLVRAKEIKGEITGRVIVGTVSDPDFLRLGSFLNGLMTTLPLLDIKTKSAHAMAILESVATRKMTAGFHIGTVTNPDLASLPLRSIRYRVVAPTSFAERLPGCGWGDVAAMPWIGAPEKSHVHQLLLSLFGQHGLLPNIVMETDELISPHSLVRAGLGFSLLREDLAHAAAARGDIVIWSHASIGTQLSFVYRADMDIEPMIVGMLAVLQNTWNLGECAS</sequence>
<name>A0ABU6JF46_9BURK</name>
<comment type="caution">
    <text evidence="6">The sequence shown here is derived from an EMBL/GenBank/DDBJ whole genome shotgun (WGS) entry which is preliminary data.</text>
</comment>
<evidence type="ECO:0000256" key="4">
    <source>
        <dbReference type="ARBA" id="ARBA00023163"/>
    </source>
</evidence>
<feature type="domain" description="HTH lysR-type" evidence="5">
    <location>
        <begin position="1"/>
        <end position="58"/>
    </location>
</feature>
<comment type="similarity">
    <text evidence="1">Belongs to the LysR transcriptional regulatory family.</text>
</comment>
<keyword evidence="3" id="KW-0238">DNA-binding</keyword>
<keyword evidence="7" id="KW-1185">Reference proteome</keyword>
<dbReference type="InterPro" id="IPR036388">
    <property type="entry name" value="WH-like_DNA-bd_sf"/>
</dbReference>
<dbReference type="PANTHER" id="PTHR30126:SF40">
    <property type="entry name" value="HTH-TYPE TRANSCRIPTIONAL REGULATOR GLTR"/>
    <property type="match status" value="1"/>
</dbReference>
<dbReference type="SUPFAM" id="SSF53850">
    <property type="entry name" value="Periplasmic binding protein-like II"/>
    <property type="match status" value="1"/>
</dbReference>
<dbReference type="PRINTS" id="PR00039">
    <property type="entry name" value="HTHLYSR"/>
</dbReference>
<organism evidence="6 7">
    <name type="scientific">Noviherbaspirillum album</name>
    <dbReference type="NCBI Taxonomy" id="3080276"/>
    <lineage>
        <taxon>Bacteria</taxon>
        <taxon>Pseudomonadati</taxon>
        <taxon>Pseudomonadota</taxon>
        <taxon>Betaproteobacteria</taxon>
        <taxon>Burkholderiales</taxon>
        <taxon>Oxalobacteraceae</taxon>
        <taxon>Noviherbaspirillum</taxon>
    </lineage>
</organism>
<proteinExistence type="inferred from homology"/>
<dbReference type="Gene3D" id="1.10.10.10">
    <property type="entry name" value="Winged helix-like DNA-binding domain superfamily/Winged helix DNA-binding domain"/>
    <property type="match status" value="1"/>
</dbReference>
<dbReference type="Pfam" id="PF03466">
    <property type="entry name" value="LysR_substrate"/>
    <property type="match status" value="1"/>
</dbReference>
<dbReference type="PANTHER" id="PTHR30126">
    <property type="entry name" value="HTH-TYPE TRANSCRIPTIONAL REGULATOR"/>
    <property type="match status" value="1"/>
</dbReference>
<dbReference type="CDD" id="cd05466">
    <property type="entry name" value="PBP2_LTTR_substrate"/>
    <property type="match status" value="1"/>
</dbReference>
<dbReference type="Pfam" id="PF00126">
    <property type="entry name" value="HTH_1"/>
    <property type="match status" value="1"/>
</dbReference>
<evidence type="ECO:0000256" key="1">
    <source>
        <dbReference type="ARBA" id="ARBA00009437"/>
    </source>
</evidence>
<dbReference type="InterPro" id="IPR036390">
    <property type="entry name" value="WH_DNA-bd_sf"/>
</dbReference>
<gene>
    <name evidence="6" type="ORF">RY831_24390</name>
</gene>
<reference evidence="6 7" key="1">
    <citation type="submission" date="2023-10" db="EMBL/GenBank/DDBJ databases">
        <title>Noviherbaspirillum sp. CPCC 100848 genome assembly.</title>
        <authorList>
            <person name="Li X.Y."/>
            <person name="Fang X.M."/>
        </authorList>
    </citation>
    <scope>NUCLEOTIDE SEQUENCE [LARGE SCALE GENOMIC DNA]</scope>
    <source>
        <strain evidence="6 7">CPCC 100848</strain>
    </source>
</reference>
<evidence type="ECO:0000259" key="5">
    <source>
        <dbReference type="PROSITE" id="PS50931"/>
    </source>
</evidence>
<keyword evidence="2" id="KW-0805">Transcription regulation</keyword>
<evidence type="ECO:0000313" key="7">
    <source>
        <dbReference type="Proteomes" id="UP001352263"/>
    </source>
</evidence>
<protein>
    <submittedName>
        <fullName evidence="6">LysR family transcriptional regulator</fullName>
    </submittedName>
</protein>
<dbReference type="SUPFAM" id="SSF46785">
    <property type="entry name" value="Winged helix' DNA-binding domain"/>
    <property type="match status" value="1"/>
</dbReference>